<proteinExistence type="predicted"/>
<dbReference type="InterPro" id="IPR046796">
    <property type="entry name" value="Transposase_32_dom"/>
</dbReference>
<feature type="region of interest" description="Disordered" evidence="1">
    <location>
        <begin position="393"/>
        <end position="412"/>
    </location>
</feature>
<feature type="compositionally biased region" description="Basic and acidic residues" evidence="1">
    <location>
        <begin position="394"/>
        <end position="412"/>
    </location>
</feature>
<dbReference type="Proteomes" id="UP000321393">
    <property type="component" value="Unassembled WGS sequence"/>
</dbReference>
<dbReference type="AlphaFoldDB" id="A0A5A7TGR1"/>
<feature type="region of interest" description="Disordered" evidence="1">
    <location>
        <begin position="33"/>
        <end position="55"/>
    </location>
</feature>
<accession>A0A5A7TGR1</accession>
<organism evidence="3 4">
    <name type="scientific">Cucumis melo var. makuwa</name>
    <name type="common">Oriental melon</name>
    <dbReference type="NCBI Taxonomy" id="1194695"/>
    <lineage>
        <taxon>Eukaryota</taxon>
        <taxon>Viridiplantae</taxon>
        <taxon>Streptophyta</taxon>
        <taxon>Embryophyta</taxon>
        <taxon>Tracheophyta</taxon>
        <taxon>Spermatophyta</taxon>
        <taxon>Magnoliopsida</taxon>
        <taxon>eudicotyledons</taxon>
        <taxon>Gunneridae</taxon>
        <taxon>Pentapetalae</taxon>
        <taxon>rosids</taxon>
        <taxon>fabids</taxon>
        <taxon>Cucurbitales</taxon>
        <taxon>Cucurbitaceae</taxon>
        <taxon>Benincaseae</taxon>
        <taxon>Cucumis</taxon>
    </lineage>
</organism>
<feature type="domain" description="Putative plant transposon protein" evidence="2">
    <location>
        <begin position="251"/>
        <end position="361"/>
    </location>
</feature>
<sequence>MVNTRKTTYKSTEEALEAPSPRAVVHGIQVHGRRFKSTPPRRPYKLPSENAHVDIPSGSTELVHEEMVFGNAMKDDKTAPAVSEAHLSDMDSDDLDDVPLARLVKKVTAPDVVPEKFADNVLSDHFQESSSSEGLFFLTLGLCQTSSVEPESSLYFSPIHSLVLDIAAPIDSHVAPLAASSVPEGVTEAPIPVADIVDPNAQQESPSLPTEPKSSRKKGQQLRRNITTKAGRKKIPLNIPLVPIDGNVVSINFAPSSSSTDVLASELSGGTLSSWPVNGIPAAALNVKYATLHKIGIANWFPSFHASSVSTALDTFLYHICNDYRLDAGAFIYNQLLRHVGSFGVKLPIALPRFFSHLLLHLNAAILTTSDVPDPHPKTLSLSYRLFQGSQVPDIDHDVHPSRGPRVFDTKD</sequence>
<evidence type="ECO:0000259" key="2">
    <source>
        <dbReference type="Pfam" id="PF20167"/>
    </source>
</evidence>
<name>A0A5A7TGR1_CUCMM</name>
<gene>
    <name evidence="3" type="ORF">E6C27_scaffold943G00410</name>
</gene>
<reference evidence="3 4" key="1">
    <citation type="submission" date="2019-08" db="EMBL/GenBank/DDBJ databases">
        <title>Draft genome sequences of two oriental melons (Cucumis melo L. var makuwa).</title>
        <authorList>
            <person name="Kwon S.-Y."/>
        </authorList>
    </citation>
    <scope>NUCLEOTIDE SEQUENCE [LARGE SCALE GENOMIC DNA]</scope>
    <source>
        <strain evidence="4">cv. SW 3</strain>
        <tissue evidence="3">Leaf</tissue>
    </source>
</reference>
<evidence type="ECO:0000313" key="3">
    <source>
        <dbReference type="EMBL" id="KAA0042423.1"/>
    </source>
</evidence>
<comment type="caution">
    <text evidence="3">The sequence shown here is derived from an EMBL/GenBank/DDBJ whole genome shotgun (WGS) entry which is preliminary data.</text>
</comment>
<feature type="region of interest" description="Disordered" evidence="1">
    <location>
        <begin position="197"/>
        <end position="227"/>
    </location>
</feature>
<protein>
    <submittedName>
        <fullName evidence="3">Envelope-like protein</fullName>
    </submittedName>
</protein>
<dbReference type="Pfam" id="PF20167">
    <property type="entry name" value="Transposase_32"/>
    <property type="match status" value="1"/>
</dbReference>
<evidence type="ECO:0000256" key="1">
    <source>
        <dbReference type="SAM" id="MobiDB-lite"/>
    </source>
</evidence>
<dbReference type="EMBL" id="SSTE01016095">
    <property type="protein sequence ID" value="KAA0042423.1"/>
    <property type="molecule type" value="Genomic_DNA"/>
</dbReference>
<evidence type="ECO:0000313" key="4">
    <source>
        <dbReference type="Proteomes" id="UP000321393"/>
    </source>
</evidence>